<keyword evidence="1" id="KW-0472">Membrane</keyword>
<feature type="signal peptide" evidence="2">
    <location>
        <begin position="1"/>
        <end position="23"/>
    </location>
</feature>
<dbReference type="EMBL" id="KE546991">
    <property type="protein sequence ID" value="EPY51037.1"/>
    <property type="molecule type" value="Genomic_DNA"/>
</dbReference>
<feature type="transmembrane region" description="Helical" evidence="1">
    <location>
        <begin position="379"/>
        <end position="399"/>
    </location>
</feature>
<evidence type="ECO:0000256" key="1">
    <source>
        <dbReference type="SAM" id="Phobius"/>
    </source>
</evidence>
<protein>
    <submittedName>
        <fullName evidence="3">Uncharacterized protein</fullName>
    </submittedName>
</protein>
<accession>S9X1Q6</accession>
<feature type="transmembrane region" description="Helical" evidence="1">
    <location>
        <begin position="232"/>
        <end position="253"/>
    </location>
</feature>
<dbReference type="GeneID" id="25036541"/>
<dbReference type="Proteomes" id="UP000015464">
    <property type="component" value="Unassembled WGS sequence"/>
</dbReference>
<keyword evidence="1" id="KW-0812">Transmembrane</keyword>
<reference evidence="3 4" key="1">
    <citation type="journal article" date="2011" name="Science">
        <title>Comparative functional genomics of the fission yeasts.</title>
        <authorList>
            <person name="Rhind N."/>
            <person name="Chen Z."/>
            <person name="Yassour M."/>
            <person name="Thompson D.A."/>
            <person name="Haas B.J."/>
            <person name="Habib N."/>
            <person name="Wapinski I."/>
            <person name="Roy S."/>
            <person name="Lin M.F."/>
            <person name="Heiman D.I."/>
            <person name="Young S.K."/>
            <person name="Furuya K."/>
            <person name="Guo Y."/>
            <person name="Pidoux A."/>
            <person name="Chen H.M."/>
            <person name="Robbertse B."/>
            <person name="Goldberg J.M."/>
            <person name="Aoki K."/>
            <person name="Bayne E.H."/>
            <person name="Berlin A.M."/>
            <person name="Desjardins C.A."/>
            <person name="Dobbs E."/>
            <person name="Dukaj L."/>
            <person name="Fan L."/>
            <person name="FitzGerald M.G."/>
            <person name="French C."/>
            <person name="Gujja S."/>
            <person name="Hansen K."/>
            <person name="Keifenheim D."/>
            <person name="Levin J.Z."/>
            <person name="Mosher R.A."/>
            <person name="Mueller C.A."/>
            <person name="Pfiffner J."/>
            <person name="Priest M."/>
            <person name="Russ C."/>
            <person name="Smialowska A."/>
            <person name="Swoboda P."/>
            <person name="Sykes S.M."/>
            <person name="Vaughn M."/>
            <person name="Vengrova S."/>
            <person name="Yoder R."/>
            <person name="Zeng Q."/>
            <person name="Allshire R."/>
            <person name="Baulcombe D."/>
            <person name="Birren B.W."/>
            <person name="Brown W."/>
            <person name="Ekwall K."/>
            <person name="Kellis M."/>
            <person name="Leatherwood J."/>
            <person name="Levin H."/>
            <person name="Margalit H."/>
            <person name="Martienssen R."/>
            <person name="Nieduszynski C.A."/>
            <person name="Spatafora J.W."/>
            <person name="Friedman N."/>
            <person name="Dalgaard J.Z."/>
            <person name="Baumann P."/>
            <person name="Niki H."/>
            <person name="Regev A."/>
            <person name="Nusbaum C."/>
        </authorList>
    </citation>
    <scope>NUCLEOTIDE SEQUENCE [LARGE SCALE GENOMIC DNA]</scope>
    <source>
        <strain evidence="4">OY26 / ATCC MYA-4695 / CBS 11777 / NBRC 106824 / NRRL Y48691</strain>
    </source>
</reference>
<feature type="transmembrane region" description="Helical" evidence="1">
    <location>
        <begin position="303"/>
        <end position="321"/>
    </location>
</feature>
<dbReference type="AlphaFoldDB" id="S9X1Q6"/>
<dbReference type="OrthoDB" id="10622193at2759"/>
<evidence type="ECO:0000313" key="3">
    <source>
        <dbReference type="EMBL" id="EPY51037.1"/>
    </source>
</evidence>
<evidence type="ECO:0000313" key="4">
    <source>
        <dbReference type="Proteomes" id="UP000015464"/>
    </source>
</evidence>
<proteinExistence type="predicted"/>
<keyword evidence="1" id="KW-1133">Transmembrane helix</keyword>
<feature type="chain" id="PRO_5004559613" evidence="2">
    <location>
        <begin position="24"/>
        <end position="465"/>
    </location>
</feature>
<dbReference type="HOGENOM" id="CLU_060588_0_0_1"/>
<sequence length="465" mass="54593">MFLFSKKGLISLLLCTFSSLIQARDNSLFLYQPRVYPDLIDYQSFQLAVYCKRVNADENHPKYSSIQTYERIGGGMAVAYFPMEEWELVLGNSGLEKDCLNELYHKNWDFFLFEYICPEKRDIWTGPFSYSSDSIRTFSFPSNITHPNQFFEVEEKHRGTFCLATKPLSKKGSPSIPYVQMGYNSSQEPLFTEVYTKDALYYAPLIFTFGSLLFSLYWICAMYSQRSKILPIQYGLLVLILSSVFGLPFFFWWKKSCNYNYLGFFVPWHVLDIKQAFDSFIERLLLLFVSFGFGVWRPIHRKLILGMTLVLLFPFAYHSILKMLHWKTKLSETALDSIDTFLNDSSFSLVGLTTLYLNRTLTSTPYIKSKESLRVAKQSLYYCVALFLILTFAKSYFGYVEIFRKTFLSDSFICWTFRYVTKILIPCYIWHPSKNKWILYHKEEDKDYLKLKIGSFPANFGYPET</sequence>
<feature type="transmembrane region" description="Helical" evidence="1">
    <location>
        <begin position="273"/>
        <end position="296"/>
    </location>
</feature>
<name>S9X1Q6_SCHCR</name>
<keyword evidence="2" id="KW-0732">Signal</keyword>
<organism evidence="3 4">
    <name type="scientific">Schizosaccharomyces cryophilus (strain OY26 / ATCC MYA-4695 / CBS 11777 / NBRC 106824 / NRRL Y48691)</name>
    <name type="common">Fission yeast</name>
    <dbReference type="NCBI Taxonomy" id="653667"/>
    <lineage>
        <taxon>Eukaryota</taxon>
        <taxon>Fungi</taxon>
        <taxon>Dikarya</taxon>
        <taxon>Ascomycota</taxon>
        <taxon>Taphrinomycotina</taxon>
        <taxon>Schizosaccharomycetes</taxon>
        <taxon>Schizosaccharomycetales</taxon>
        <taxon>Schizosaccharomycetaceae</taxon>
        <taxon>Schizosaccharomyces</taxon>
    </lineage>
</organism>
<evidence type="ECO:0000256" key="2">
    <source>
        <dbReference type="SAM" id="SignalP"/>
    </source>
</evidence>
<dbReference type="RefSeq" id="XP_013023612.1">
    <property type="nucleotide sequence ID" value="XM_013168158.1"/>
</dbReference>
<keyword evidence="4" id="KW-1185">Reference proteome</keyword>
<gene>
    <name evidence="3" type="ORF">SPOG_02217</name>
</gene>
<feature type="transmembrane region" description="Helical" evidence="1">
    <location>
        <begin position="199"/>
        <end position="220"/>
    </location>
</feature>